<evidence type="ECO:0000256" key="1">
    <source>
        <dbReference type="ARBA" id="ARBA00004886"/>
    </source>
</evidence>
<evidence type="ECO:0000313" key="4">
    <source>
        <dbReference type="EMBL" id="RKP47920.1"/>
    </source>
</evidence>
<sequence>MMCMSIDCSNMLMPREVPIRDDWTPLYYLLWDKIKQRIINHDFRQLIPRQGGGTMWVKPSFTVIEVCAEVTAYAYQK</sequence>
<evidence type="ECO:0000256" key="3">
    <source>
        <dbReference type="ARBA" id="ARBA00015086"/>
    </source>
</evidence>
<evidence type="ECO:0000256" key="2">
    <source>
        <dbReference type="ARBA" id="ARBA00009325"/>
    </source>
</evidence>
<dbReference type="Proteomes" id="UP000282076">
    <property type="component" value="Unassembled WGS sequence"/>
</dbReference>
<dbReference type="Pfam" id="PF08042">
    <property type="entry name" value="PqqA"/>
    <property type="match status" value="1"/>
</dbReference>
<dbReference type="InterPro" id="IPR011725">
    <property type="entry name" value="PQQ_synth_PqqA"/>
</dbReference>
<comment type="pathway">
    <text evidence="1">Cofactor biosynthesis; pyrroloquinoline quinone biosynthesis.</text>
</comment>
<keyword evidence="5" id="KW-1185">Reference proteome</keyword>
<evidence type="ECO:0000313" key="5">
    <source>
        <dbReference type="Proteomes" id="UP000282076"/>
    </source>
</evidence>
<comment type="similarity">
    <text evidence="2">Belongs to the PqqA family.</text>
</comment>
<organism evidence="4 5">
    <name type="scientific">Cohnella endophytica</name>
    <dbReference type="NCBI Taxonomy" id="2419778"/>
    <lineage>
        <taxon>Bacteria</taxon>
        <taxon>Bacillati</taxon>
        <taxon>Bacillota</taxon>
        <taxon>Bacilli</taxon>
        <taxon>Bacillales</taxon>
        <taxon>Paenibacillaceae</taxon>
        <taxon>Cohnella</taxon>
    </lineage>
</organism>
<protein>
    <recommendedName>
        <fullName evidence="3">Coenzyme PQQ synthesis protein A</fullName>
    </recommendedName>
</protein>
<name>A0A494XBI6_9BACL</name>
<accession>A0A494XBI6</accession>
<dbReference type="NCBIfam" id="TIGR02107">
    <property type="entry name" value="PQQ_syn_pqqA"/>
    <property type="match status" value="1"/>
</dbReference>
<dbReference type="UniPathway" id="UPA00539"/>
<dbReference type="EMBL" id="RBZM01000010">
    <property type="protein sequence ID" value="RKP47920.1"/>
    <property type="molecule type" value="Genomic_DNA"/>
</dbReference>
<gene>
    <name evidence="4" type="primary">pqqA</name>
    <name evidence="4" type="ORF">D7Z26_22175</name>
</gene>
<dbReference type="AlphaFoldDB" id="A0A494XBI6"/>
<reference evidence="4 5" key="1">
    <citation type="submission" date="2018-10" db="EMBL/GenBank/DDBJ databases">
        <title>Cohnella sp. M2MS4P-1, whole genome shotgun sequence.</title>
        <authorList>
            <person name="Tuo L."/>
        </authorList>
    </citation>
    <scope>NUCLEOTIDE SEQUENCE [LARGE SCALE GENOMIC DNA]</scope>
    <source>
        <strain evidence="4 5">M2MS4P-1</strain>
    </source>
</reference>
<dbReference type="GO" id="GO:0018189">
    <property type="term" value="P:pyrroloquinoline quinone biosynthetic process"/>
    <property type="evidence" value="ECO:0007669"/>
    <property type="project" value="UniProtKB-UniPathway"/>
</dbReference>
<proteinExistence type="inferred from homology"/>
<comment type="caution">
    <text evidence="4">The sequence shown here is derived from an EMBL/GenBank/DDBJ whole genome shotgun (WGS) entry which is preliminary data.</text>
</comment>